<name>A0A0F9Z8N4_9MICR</name>
<proteinExistence type="predicted"/>
<dbReference type="VEuPathDB" id="MicrosporidiaDB:AAJ76_960001380"/>
<comment type="caution">
    <text evidence="1">The sequence shown here is derived from an EMBL/GenBank/DDBJ whole genome shotgun (WGS) entry which is preliminary data.</text>
</comment>
<dbReference type="GeneID" id="36321633"/>
<accession>A0A0F9Z8N4</accession>
<organism evidence="1 2">
    <name type="scientific">Vairimorpha ceranae</name>
    <dbReference type="NCBI Taxonomy" id="40302"/>
    <lineage>
        <taxon>Eukaryota</taxon>
        <taxon>Fungi</taxon>
        <taxon>Fungi incertae sedis</taxon>
        <taxon>Microsporidia</taxon>
        <taxon>Nosematidae</taxon>
        <taxon>Vairimorpha</taxon>
    </lineage>
</organism>
<reference evidence="1 2" key="1">
    <citation type="journal article" date="2015" name="Environ. Microbiol.">
        <title>Genome analyses suggest the presence of polyploidy and recent human-driven expansions in eight global populations of the honeybee pathogen Nosema ceranae.</title>
        <authorList>
            <person name="Pelin A."/>
            <person name="Selman M."/>
            <person name="Aris-Brosou S."/>
            <person name="Farinelli L."/>
            <person name="Corradi N."/>
        </authorList>
    </citation>
    <scope>NUCLEOTIDE SEQUENCE [LARGE SCALE GENOMIC DNA]</scope>
    <source>
        <strain evidence="1 2">PA08 1199</strain>
    </source>
</reference>
<sequence>MHSGSISLPSILLIVVPGSWLKHLKKQFFLITLTLKFFNPYFQNAPYRRRAKKSTK</sequence>
<dbReference type="Proteomes" id="UP000034350">
    <property type="component" value="Unassembled WGS sequence"/>
</dbReference>
<evidence type="ECO:0000313" key="1">
    <source>
        <dbReference type="EMBL" id="KKO74229.1"/>
    </source>
</evidence>
<dbReference type="AlphaFoldDB" id="A0A0F9Z8N4"/>
<dbReference type="RefSeq" id="XP_024329971.1">
    <property type="nucleotide sequence ID" value="XM_024476676.1"/>
</dbReference>
<dbReference type="EMBL" id="JPQZ01000096">
    <property type="protein sequence ID" value="KKO74229.1"/>
    <property type="molecule type" value="Genomic_DNA"/>
</dbReference>
<gene>
    <name evidence="1" type="ORF">AAJ76_960001380</name>
</gene>
<keyword evidence="2" id="KW-1185">Reference proteome</keyword>
<evidence type="ECO:0000313" key="2">
    <source>
        <dbReference type="Proteomes" id="UP000034350"/>
    </source>
</evidence>
<protein>
    <submittedName>
        <fullName evidence="1">Uncharacterized protein</fullName>
    </submittedName>
</protein>